<protein>
    <submittedName>
        <fullName evidence="1">YfiR family protein</fullName>
    </submittedName>
</protein>
<accession>A0ABT7VTP5</accession>
<sequence>AQEYQVKAVFLYNFANFIRWPKSAFANRYAPFNSCILGDDPFGKEIDVTVDNEKVNGHHVKIQRLVNMKKIDVCQILFISAFKKSQLSDILTFLKRYPILTVSDSDNFVIQGGMIQFFKQGKQVRFYIAPEIVKKVGLQISANLLRIADIVHRQK</sequence>
<dbReference type="EMBL" id="JAUCGM010000349">
    <property type="protein sequence ID" value="MDM8562915.1"/>
    <property type="molecule type" value="Genomic_DNA"/>
</dbReference>
<proteinExistence type="predicted"/>
<dbReference type="Pfam" id="PF13689">
    <property type="entry name" value="DUF4154"/>
    <property type="match status" value="1"/>
</dbReference>
<dbReference type="InterPro" id="IPR025293">
    <property type="entry name" value="YfiR/HmsC-like"/>
</dbReference>
<reference evidence="1" key="1">
    <citation type="submission" date="2023-06" db="EMBL/GenBank/DDBJ databases">
        <title>Uncultivated large filamentous bacteria from sulfidic sediments reveal new species and different genomic features in energy metabolism and defense.</title>
        <authorList>
            <person name="Fonseca A."/>
        </authorList>
    </citation>
    <scope>NUCLEOTIDE SEQUENCE</scope>
    <source>
        <strain evidence="1">HSG4</strain>
    </source>
</reference>
<dbReference type="Proteomes" id="UP001171945">
    <property type="component" value="Unassembled WGS sequence"/>
</dbReference>
<organism evidence="1 2">
    <name type="scientific">Candidatus Marithioploca araucensis</name>
    <dbReference type="NCBI Taxonomy" id="70273"/>
    <lineage>
        <taxon>Bacteria</taxon>
        <taxon>Pseudomonadati</taxon>
        <taxon>Pseudomonadota</taxon>
        <taxon>Gammaproteobacteria</taxon>
        <taxon>Thiotrichales</taxon>
        <taxon>Thiotrichaceae</taxon>
        <taxon>Candidatus Marithioploca</taxon>
    </lineage>
</organism>
<name>A0ABT7VTP5_9GAMM</name>
<feature type="non-terminal residue" evidence="1">
    <location>
        <position position="1"/>
    </location>
</feature>
<evidence type="ECO:0000313" key="1">
    <source>
        <dbReference type="EMBL" id="MDM8562915.1"/>
    </source>
</evidence>
<gene>
    <name evidence="1" type="ORF">QUF54_06125</name>
</gene>
<comment type="caution">
    <text evidence="1">The sequence shown here is derived from an EMBL/GenBank/DDBJ whole genome shotgun (WGS) entry which is preliminary data.</text>
</comment>
<keyword evidence="2" id="KW-1185">Reference proteome</keyword>
<evidence type="ECO:0000313" key="2">
    <source>
        <dbReference type="Proteomes" id="UP001171945"/>
    </source>
</evidence>